<gene>
    <name evidence="1" type="ORF">DNK57_01965</name>
</gene>
<dbReference type="EMBL" id="QKOF01000003">
    <property type="protein sequence ID" value="MBE2899596.1"/>
    <property type="molecule type" value="Genomic_DNA"/>
</dbReference>
<proteinExistence type="predicted"/>
<sequence length="65" mass="7194">MTTPYNILKNLQRTPSNITIDYPGEAKKTIMGLPFGGAPVKPQLHTSNLLTGHTTEPMMIQNLEE</sequence>
<evidence type="ECO:0000313" key="1">
    <source>
        <dbReference type="EMBL" id="MBE2899596.1"/>
    </source>
</evidence>
<organism evidence="1 2">
    <name type="scientific">Methanothermobacter thermautotrophicus</name>
    <name type="common">Methanobacterium thermoformicicum</name>
    <dbReference type="NCBI Taxonomy" id="145262"/>
    <lineage>
        <taxon>Archaea</taxon>
        <taxon>Methanobacteriati</taxon>
        <taxon>Methanobacteriota</taxon>
        <taxon>Methanomada group</taxon>
        <taxon>Methanobacteria</taxon>
        <taxon>Methanobacteriales</taxon>
        <taxon>Methanobacteriaceae</taxon>
        <taxon>Methanothermobacter</taxon>
    </lineage>
</organism>
<accession>A0A842YJR6</accession>
<reference evidence="1" key="1">
    <citation type="submission" date="2018-06" db="EMBL/GenBank/DDBJ databases">
        <title>Draft genome sequence of Methanothermobacter thermautotrophicus Strain WHS, a thermophilic, hydrogenotrophic methanogen isolated from Washburn Hot Springs in Yellowstone National Park, USA.</title>
        <authorList>
            <person name="Mckay L.J."/>
            <person name="Klingelsmith K."/>
            <person name="Inskeep W.P."/>
            <person name="Fields M.W."/>
        </authorList>
    </citation>
    <scope>NUCLEOTIDE SEQUENCE</scope>
    <source>
        <strain evidence="1">WHS</strain>
    </source>
</reference>
<protein>
    <submittedName>
        <fullName evidence="1">Uncharacterized protein</fullName>
    </submittedName>
</protein>
<dbReference type="Proteomes" id="UP000646659">
    <property type="component" value="Unassembled WGS sequence"/>
</dbReference>
<evidence type="ECO:0000313" key="2">
    <source>
        <dbReference type="Proteomes" id="UP000646659"/>
    </source>
</evidence>
<dbReference type="AlphaFoldDB" id="A0A842YJR6"/>
<comment type="caution">
    <text evidence="1">The sequence shown here is derived from an EMBL/GenBank/DDBJ whole genome shotgun (WGS) entry which is preliminary data.</text>
</comment>
<name>A0A842YJR6_METTF</name>